<protein>
    <submittedName>
        <fullName evidence="2">Uncharacterized protein</fullName>
    </submittedName>
</protein>
<evidence type="ECO:0000313" key="3">
    <source>
        <dbReference type="Proteomes" id="UP000738349"/>
    </source>
</evidence>
<proteinExistence type="predicted"/>
<reference evidence="2" key="1">
    <citation type="journal article" date="2021" name="Nat. Commun.">
        <title>Genetic determinants of endophytism in the Arabidopsis root mycobiome.</title>
        <authorList>
            <person name="Mesny F."/>
            <person name="Miyauchi S."/>
            <person name="Thiergart T."/>
            <person name="Pickel B."/>
            <person name="Atanasova L."/>
            <person name="Karlsson M."/>
            <person name="Huettel B."/>
            <person name="Barry K.W."/>
            <person name="Haridas S."/>
            <person name="Chen C."/>
            <person name="Bauer D."/>
            <person name="Andreopoulos W."/>
            <person name="Pangilinan J."/>
            <person name="LaButti K."/>
            <person name="Riley R."/>
            <person name="Lipzen A."/>
            <person name="Clum A."/>
            <person name="Drula E."/>
            <person name="Henrissat B."/>
            <person name="Kohler A."/>
            <person name="Grigoriev I.V."/>
            <person name="Martin F.M."/>
            <person name="Hacquard S."/>
        </authorList>
    </citation>
    <scope>NUCLEOTIDE SEQUENCE</scope>
    <source>
        <strain evidence="2">MPI-CAGE-AT-0147</strain>
    </source>
</reference>
<keyword evidence="1" id="KW-0472">Membrane</keyword>
<feature type="transmembrane region" description="Helical" evidence="1">
    <location>
        <begin position="219"/>
        <end position="243"/>
    </location>
</feature>
<organism evidence="2 3">
    <name type="scientific">Dactylonectria macrodidyma</name>
    <dbReference type="NCBI Taxonomy" id="307937"/>
    <lineage>
        <taxon>Eukaryota</taxon>
        <taxon>Fungi</taxon>
        <taxon>Dikarya</taxon>
        <taxon>Ascomycota</taxon>
        <taxon>Pezizomycotina</taxon>
        <taxon>Sordariomycetes</taxon>
        <taxon>Hypocreomycetidae</taxon>
        <taxon>Hypocreales</taxon>
        <taxon>Nectriaceae</taxon>
        <taxon>Dactylonectria</taxon>
    </lineage>
</organism>
<dbReference type="InterPro" id="IPR033459">
    <property type="entry name" value="AveC-like"/>
</dbReference>
<sequence>MASNVHYQRRDYENGLDETSPLIAGVAGRKPEQKSRDGTASAMATFGLGFSIMWAQALVRWFASPTEFQPAPILGPDVIEPWRLVCLRIFEALSVGVLLAHIWYCVLVPAFPYLRRFKTTDEPRQFTLDGRHVIGGLVALCADGFLNCHQYIFMWNANSINRGVWAKFLPFHNHLSSSRYGESLLWGPPMYVYFCAGFGILGCKMAKPLRKRFPDLSNAGIFTIIWCIEFVLDFVIENLAIRITHGYGYAKTYRPLTLFPEQVYQFPIYESVFVASLGLVFTAMRLKAYDTGRSPVEAGFENWHPRLQGTVRTFAVIGFSAGAVLILYHLPLNWLGVIGDCYADMPSYMKPGPVE</sequence>
<name>A0A9P9FHI6_9HYPO</name>
<comment type="caution">
    <text evidence="2">The sequence shown here is derived from an EMBL/GenBank/DDBJ whole genome shotgun (WGS) entry which is preliminary data.</text>
</comment>
<evidence type="ECO:0000256" key="1">
    <source>
        <dbReference type="SAM" id="Phobius"/>
    </source>
</evidence>
<dbReference type="Proteomes" id="UP000738349">
    <property type="component" value="Unassembled WGS sequence"/>
</dbReference>
<feature type="transmembrane region" description="Helical" evidence="1">
    <location>
        <begin position="39"/>
        <end position="62"/>
    </location>
</feature>
<accession>A0A9P9FHI6</accession>
<dbReference type="Pfam" id="PF17198">
    <property type="entry name" value="AveC_like"/>
    <property type="match status" value="1"/>
</dbReference>
<dbReference type="EMBL" id="JAGMUV010000004">
    <property type="protein sequence ID" value="KAH7161073.1"/>
    <property type="molecule type" value="Genomic_DNA"/>
</dbReference>
<dbReference type="OrthoDB" id="5314461at2759"/>
<feature type="transmembrane region" description="Helical" evidence="1">
    <location>
        <begin position="263"/>
        <end position="284"/>
    </location>
</feature>
<gene>
    <name evidence="2" type="ORF">EDB81DRAFT_879408</name>
</gene>
<keyword evidence="1" id="KW-0812">Transmembrane</keyword>
<keyword evidence="1" id="KW-1133">Transmembrane helix</keyword>
<feature type="transmembrane region" description="Helical" evidence="1">
    <location>
        <begin position="311"/>
        <end position="330"/>
    </location>
</feature>
<evidence type="ECO:0000313" key="2">
    <source>
        <dbReference type="EMBL" id="KAH7161073.1"/>
    </source>
</evidence>
<feature type="transmembrane region" description="Helical" evidence="1">
    <location>
        <begin position="190"/>
        <end position="207"/>
    </location>
</feature>
<feature type="transmembrane region" description="Helical" evidence="1">
    <location>
        <begin position="132"/>
        <end position="152"/>
    </location>
</feature>
<feature type="transmembrane region" description="Helical" evidence="1">
    <location>
        <begin position="82"/>
        <end position="111"/>
    </location>
</feature>
<dbReference type="AlphaFoldDB" id="A0A9P9FHI6"/>
<keyword evidence="3" id="KW-1185">Reference proteome</keyword>